<feature type="transmembrane region" description="Helical" evidence="2">
    <location>
        <begin position="170"/>
        <end position="197"/>
    </location>
</feature>
<feature type="transmembrane region" description="Helical" evidence="2">
    <location>
        <begin position="138"/>
        <end position="164"/>
    </location>
</feature>
<feature type="region of interest" description="Disordered" evidence="1">
    <location>
        <begin position="305"/>
        <end position="324"/>
    </location>
</feature>
<comment type="caution">
    <text evidence="3">The sequence shown here is derived from an EMBL/GenBank/DDBJ whole genome shotgun (WGS) entry which is preliminary data.</text>
</comment>
<feature type="compositionally biased region" description="Low complexity" evidence="1">
    <location>
        <begin position="305"/>
        <end position="314"/>
    </location>
</feature>
<evidence type="ECO:0000313" key="3">
    <source>
        <dbReference type="EMBL" id="EAL64683.1"/>
    </source>
</evidence>
<evidence type="ECO:0000313" key="4">
    <source>
        <dbReference type="Proteomes" id="UP000002195"/>
    </source>
</evidence>
<dbReference type="VEuPathDB" id="AmoebaDB:DDB_G0285691"/>
<sequence length="324" mass="37657">MGYKAIKLDEFTSNETINKAILGLSIIRLFIFLIFFILSLNQTLKEIKIEKEKSKKFYLKNARIYSYVTITLFSLMRMAMIGVFFYDKSIYNGSVWSAMSIWGTLFQYLLWVSIAGYWMSLLYSFFLSKNVVAKNINAAWNATYLIGLVLIIWTISQTICNFYYVKLMNLIYGPVQVVIISGIGTFYIINGFILVRGMKSHEMNGSKIEKLKEQYKRVIRLCILLFLFVILALVLYLIQYQILKLEDYDKENYIFYMFVCFLEFSQLLIIMYSLGGDSFKNYFILYSFSPIQTKNVNYGISSNISTASSTSSSSKNEIELKVND</sequence>
<organism evidence="3 4">
    <name type="scientific">Dictyostelium discoideum</name>
    <name type="common">Social amoeba</name>
    <dbReference type="NCBI Taxonomy" id="44689"/>
    <lineage>
        <taxon>Eukaryota</taxon>
        <taxon>Amoebozoa</taxon>
        <taxon>Evosea</taxon>
        <taxon>Eumycetozoa</taxon>
        <taxon>Dictyostelia</taxon>
        <taxon>Dictyosteliales</taxon>
        <taxon>Dictyosteliaceae</taxon>
        <taxon>Dictyostelium</taxon>
    </lineage>
</organism>
<keyword evidence="2" id="KW-0812">Transmembrane</keyword>
<dbReference type="EMBL" id="AAFI02000079">
    <property type="protein sequence ID" value="EAL64683.1"/>
    <property type="molecule type" value="Genomic_DNA"/>
</dbReference>
<feature type="transmembrane region" description="Helical" evidence="2">
    <location>
        <begin position="20"/>
        <end position="44"/>
    </location>
</feature>
<dbReference type="PhylomeDB" id="Q54MS5"/>
<gene>
    <name evidence="3" type="ORF">DDB_G0285691</name>
</gene>
<dbReference type="RefSeq" id="XP_638218.1">
    <property type="nucleotide sequence ID" value="XM_633126.1"/>
</dbReference>
<dbReference type="PANTHER" id="PTHR31494:SF2">
    <property type="entry name" value="THH1_TOM1_TOM3 DOMAIN-CONTAINING PROTEIN"/>
    <property type="match status" value="1"/>
</dbReference>
<dbReference type="GeneID" id="8625266"/>
<evidence type="ECO:0000256" key="1">
    <source>
        <dbReference type="SAM" id="MobiDB-lite"/>
    </source>
</evidence>
<name>Q54MS5_DICDI</name>
<dbReference type="SMR" id="Q54MS5"/>
<feature type="transmembrane region" description="Helical" evidence="2">
    <location>
        <begin position="106"/>
        <end position="126"/>
    </location>
</feature>
<dbReference type="PaxDb" id="44689-DDB0186661"/>
<keyword evidence="2" id="KW-1133">Transmembrane helix</keyword>
<feature type="transmembrane region" description="Helical" evidence="2">
    <location>
        <begin position="64"/>
        <end position="86"/>
    </location>
</feature>
<reference evidence="3 4" key="1">
    <citation type="journal article" date="2005" name="Nature">
        <title>The genome of the social amoeba Dictyostelium discoideum.</title>
        <authorList>
            <consortium name="The Dictyostelium discoideum Sequencing Consortium"/>
            <person name="Eichinger L."/>
            <person name="Pachebat J.A."/>
            <person name="Glockner G."/>
            <person name="Rajandream M.A."/>
            <person name="Sucgang R."/>
            <person name="Berriman M."/>
            <person name="Song J."/>
            <person name="Olsen R."/>
            <person name="Szafranski K."/>
            <person name="Xu Q."/>
            <person name="Tunggal B."/>
            <person name="Kummerfeld S."/>
            <person name="Madera M."/>
            <person name="Konfortov B.A."/>
            <person name="Rivero F."/>
            <person name="Bankier A.T."/>
            <person name="Lehmann R."/>
            <person name="Hamlin N."/>
            <person name="Davies R."/>
            <person name="Gaudet P."/>
            <person name="Fey P."/>
            <person name="Pilcher K."/>
            <person name="Chen G."/>
            <person name="Saunders D."/>
            <person name="Sodergren E."/>
            <person name="Davis P."/>
            <person name="Kerhornou A."/>
            <person name="Nie X."/>
            <person name="Hall N."/>
            <person name="Anjard C."/>
            <person name="Hemphill L."/>
            <person name="Bason N."/>
            <person name="Farbrother P."/>
            <person name="Desany B."/>
            <person name="Just E."/>
            <person name="Morio T."/>
            <person name="Rost R."/>
            <person name="Churcher C."/>
            <person name="Cooper J."/>
            <person name="Haydock S."/>
            <person name="van Driessche N."/>
            <person name="Cronin A."/>
            <person name="Goodhead I."/>
            <person name="Muzny D."/>
            <person name="Mourier T."/>
            <person name="Pain A."/>
            <person name="Lu M."/>
            <person name="Harper D."/>
            <person name="Lindsay R."/>
            <person name="Hauser H."/>
            <person name="James K."/>
            <person name="Quiles M."/>
            <person name="Madan Babu M."/>
            <person name="Saito T."/>
            <person name="Buchrieser C."/>
            <person name="Wardroper A."/>
            <person name="Felder M."/>
            <person name="Thangavelu M."/>
            <person name="Johnson D."/>
            <person name="Knights A."/>
            <person name="Loulseged H."/>
            <person name="Mungall K."/>
            <person name="Oliver K."/>
            <person name="Price C."/>
            <person name="Quail M.A."/>
            <person name="Urushihara H."/>
            <person name="Hernandez J."/>
            <person name="Rabbinowitsch E."/>
            <person name="Steffen D."/>
            <person name="Sanders M."/>
            <person name="Ma J."/>
            <person name="Kohara Y."/>
            <person name="Sharp S."/>
            <person name="Simmonds M."/>
            <person name="Spiegler S."/>
            <person name="Tivey A."/>
            <person name="Sugano S."/>
            <person name="White B."/>
            <person name="Walker D."/>
            <person name="Woodward J."/>
            <person name="Winckler T."/>
            <person name="Tanaka Y."/>
            <person name="Shaulsky G."/>
            <person name="Schleicher M."/>
            <person name="Weinstock G."/>
            <person name="Rosenthal A."/>
            <person name="Cox E.C."/>
            <person name="Chisholm R.L."/>
            <person name="Gibbs R."/>
            <person name="Loomis W.F."/>
            <person name="Platzer M."/>
            <person name="Kay R.R."/>
            <person name="Williams J."/>
            <person name="Dear P.H."/>
            <person name="Noegel A.A."/>
            <person name="Barrell B."/>
            <person name="Kuspa A."/>
        </authorList>
    </citation>
    <scope>NUCLEOTIDE SEQUENCE [LARGE SCALE GENOMIC DNA]</scope>
    <source>
        <strain evidence="3 4">AX4</strain>
    </source>
</reference>
<dbReference type="AlphaFoldDB" id="Q54MS5"/>
<dbReference type="dictyBase" id="DDB_G0285691"/>
<evidence type="ECO:0000256" key="2">
    <source>
        <dbReference type="SAM" id="Phobius"/>
    </source>
</evidence>
<dbReference type="InParanoid" id="Q54MS5"/>
<dbReference type="HOGENOM" id="CLU_061077_0_0_1"/>
<feature type="transmembrane region" description="Helical" evidence="2">
    <location>
        <begin position="253"/>
        <end position="274"/>
    </location>
</feature>
<dbReference type="PANTHER" id="PTHR31494">
    <property type="entry name" value="THH1_TOM1_TOM3 DOMAIN-CONTAINING PROTEIN-RELATED-RELATED"/>
    <property type="match status" value="1"/>
</dbReference>
<keyword evidence="2" id="KW-0472">Membrane</keyword>
<keyword evidence="4" id="KW-1185">Reference proteome</keyword>
<dbReference type="Proteomes" id="UP000002195">
    <property type="component" value="Unassembled WGS sequence"/>
</dbReference>
<protein>
    <recommendedName>
        <fullName evidence="5">THH1/TOM1/TOM3 domain-containing protein</fullName>
    </recommendedName>
</protein>
<evidence type="ECO:0008006" key="5">
    <source>
        <dbReference type="Google" id="ProtNLM"/>
    </source>
</evidence>
<proteinExistence type="predicted"/>
<feature type="transmembrane region" description="Helical" evidence="2">
    <location>
        <begin position="218"/>
        <end position="238"/>
    </location>
</feature>
<dbReference type="KEGG" id="ddi:DDB_G0285691"/>
<accession>Q54MS5</accession>